<organism evidence="1 2">
    <name type="scientific">Nisaea acidiphila</name>
    <dbReference type="NCBI Taxonomy" id="1862145"/>
    <lineage>
        <taxon>Bacteria</taxon>
        <taxon>Pseudomonadati</taxon>
        <taxon>Pseudomonadota</taxon>
        <taxon>Alphaproteobacteria</taxon>
        <taxon>Rhodospirillales</taxon>
        <taxon>Thalassobaculaceae</taxon>
        <taxon>Nisaea</taxon>
    </lineage>
</organism>
<dbReference type="EMBL" id="CP102480">
    <property type="protein sequence ID" value="UUX47973.1"/>
    <property type="molecule type" value="Genomic_DNA"/>
</dbReference>
<dbReference type="InterPro" id="IPR029044">
    <property type="entry name" value="Nucleotide-diphossugar_trans"/>
</dbReference>
<dbReference type="Gene3D" id="3.90.550.10">
    <property type="entry name" value="Spore Coat Polysaccharide Biosynthesis Protein SpsA, Chain A"/>
    <property type="match status" value="1"/>
</dbReference>
<dbReference type="RefSeq" id="WP_257766482.1">
    <property type="nucleotide sequence ID" value="NZ_CP102480.1"/>
</dbReference>
<dbReference type="AlphaFoldDB" id="A0A9J7ARN5"/>
<dbReference type="KEGG" id="naci:NUH88_11135"/>
<evidence type="ECO:0000313" key="1">
    <source>
        <dbReference type="EMBL" id="UUX47973.1"/>
    </source>
</evidence>
<dbReference type="PANTHER" id="PTHR36529:SF1">
    <property type="entry name" value="GLYCOSYLTRANSFERASE"/>
    <property type="match status" value="1"/>
</dbReference>
<dbReference type="SUPFAM" id="SSF53448">
    <property type="entry name" value="Nucleotide-diphospho-sugar transferases"/>
    <property type="match status" value="1"/>
</dbReference>
<gene>
    <name evidence="1" type="ORF">NUH88_11135</name>
</gene>
<keyword evidence="2" id="KW-1185">Reference proteome</keyword>
<name>A0A9J7ARN5_9PROT</name>
<dbReference type="Proteomes" id="UP001060336">
    <property type="component" value="Chromosome"/>
</dbReference>
<evidence type="ECO:0000313" key="2">
    <source>
        <dbReference type="Proteomes" id="UP001060336"/>
    </source>
</evidence>
<accession>A0A9J7ARN5</accession>
<reference evidence="1" key="1">
    <citation type="submission" date="2022-08" db="EMBL/GenBank/DDBJ databases">
        <title>Nisaea acidiphila sp. nov., isolated from a marine algal debris and emended description of the genus Nisaea Urios et al. 2008.</title>
        <authorList>
            <person name="Kwon K."/>
        </authorList>
    </citation>
    <scope>NUCLEOTIDE SEQUENCE</scope>
    <source>
        <strain evidence="1">MEBiC11861</strain>
    </source>
</reference>
<protein>
    <submittedName>
        <fullName evidence="1">Glycosyltransferase</fullName>
    </submittedName>
</protein>
<dbReference type="Pfam" id="PF09837">
    <property type="entry name" value="DUF2064"/>
    <property type="match status" value="1"/>
</dbReference>
<proteinExistence type="predicted"/>
<dbReference type="InterPro" id="IPR018641">
    <property type="entry name" value="Trfase_1_rSAM/seldom-assoc"/>
</dbReference>
<sequence>MSRRTLILFAKTPRAGLVKSRLARDIGLGPATRWYRHNLAQTLRRLGKHALWDCWVFGTPHHAARWPWPNPWGFRQQVRGDLGRRMGAALHAFKDRPTVLIGSDIPGIEPRHISAAFKELGRSDAVFGPSADGGYWLVGFSPRYAGNPFGEVRWSTEHALADTLRGFPAGRRIGLIGTLRDVDTGADLSAAAQSERP</sequence>
<dbReference type="PANTHER" id="PTHR36529">
    <property type="entry name" value="SLL1095 PROTEIN"/>
    <property type="match status" value="1"/>
</dbReference>